<dbReference type="InterPro" id="IPR005119">
    <property type="entry name" value="LysR_subst-bd"/>
</dbReference>
<proteinExistence type="inferred from homology"/>
<evidence type="ECO:0000313" key="7">
    <source>
        <dbReference type="Proteomes" id="UP000283087"/>
    </source>
</evidence>
<keyword evidence="3" id="KW-0238">DNA-binding</keyword>
<dbReference type="OrthoDB" id="8587655at2"/>
<evidence type="ECO:0000259" key="5">
    <source>
        <dbReference type="PROSITE" id="PS50931"/>
    </source>
</evidence>
<dbReference type="EMBL" id="RQXW01000021">
    <property type="protein sequence ID" value="RTE64543.1"/>
    <property type="molecule type" value="Genomic_DNA"/>
</dbReference>
<keyword evidence="7" id="KW-1185">Reference proteome</keyword>
<dbReference type="GO" id="GO:0000976">
    <property type="term" value="F:transcription cis-regulatory region binding"/>
    <property type="evidence" value="ECO:0007669"/>
    <property type="project" value="TreeGrafter"/>
</dbReference>
<gene>
    <name evidence="6" type="ORF">EH243_16960</name>
</gene>
<dbReference type="SUPFAM" id="SSF46785">
    <property type="entry name" value="Winged helix' DNA-binding domain"/>
    <property type="match status" value="1"/>
</dbReference>
<dbReference type="Pfam" id="PF03466">
    <property type="entry name" value="LysR_substrate"/>
    <property type="match status" value="1"/>
</dbReference>
<evidence type="ECO:0000256" key="1">
    <source>
        <dbReference type="ARBA" id="ARBA00009437"/>
    </source>
</evidence>
<feature type="domain" description="HTH lysR-type" evidence="5">
    <location>
        <begin position="10"/>
        <end position="67"/>
    </location>
</feature>
<organism evidence="6 7">
    <name type="scientific">Amphritea opalescens</name>
    <dbReference type="NCBI Taxonomy" id="2490544"/>
    <lineage>
        <taxon>Bacteria</taxon>
        <taxon>Pseudomonadati</taxon>
        <taxon>Pseudomonadota</taxon>
        <taxon>Gammaproteobacteria</taxon>
        <taxon>Oceanospirillales</taxon>
        <taxon>Oceanospirillaceae</taxon>
        <taxon>Amphritea</taxon>
    </lineage>
</organism>
<dbReference type="Gene3D" id="3.40.190.290">
    <property type="match status" value="1"/>
</dbReference>
<reference evidence="6 7" key="1">
    <citation type="submission" date="2018-11" db="EMBL/GenBank/DDBJ databases">
        <title>The draft genome sequence of Amphritea opalescens ANRC-JH13T.</title>
        <authorList>
            <person name="Fang Z."/>
            <person name="Zhang Y."/>
            <person name="Han X."/>
        </authorList>
    </citation>
    <scope>NUCLEOTIDE SEQUENCE [LARGE SCALE GENOMIC DNA]</scope>
    <source>
        <strain evidence="6 7">ANRC-JH13</strain>
    </source>
</reference>
<sequence length="302" mass="34227">MHFTRQIQDMDLRLLRVFKAVVESKGFTAAEIELNVSRSAISSSMLDLETRLGLKLCERGRSGFSLTDPGKQIYQHVLQLFDSMEMFRSQVNAIHSSLTGELNIGITDNLITMQHMRIVHSLRRLKEAAPDVTINVTMMPPNEIEKGVLNGQLHIGMVPIIRDCPGLDYQPLYEEHASLYCGEHHPLFTIPEEQLTPELILEHDTVAPAHALPDYIQKIYDQHKITATVSDREGVAFLLMTGCFIGFLPTHYAINWEQASSFRSLRPETFSYSVQYMAITKSGKKDNLVLNSYMQSLQSTNE</sequence>
<dbReference type="PROSITE" id="PS50931">
    <property type="entry name" value="HTH_LYSR"/>
    <property type="match status" value="1"/>
</dbReference>
<dbReference type="InterPro" id="IPR000847">
    <property type="entry name" value="LysR_HTH_N"/>
</dbReference>
<evidence type="ECO:0000256" key="2">
    <source>
        <dbReference type="ARBA" id="ARBA00023015"/>
    </source>
</evidence>
<protein>
    <submittedName>
        <fullName evidence="6">LysR family transcriptional regulator</fullName>
    </submittedName>
</protein>
<evidence type="ECO:0000256" key="4">
    <source>
        <dbReference type="ARBA" id="ARBA00023163"/>
    </source>
</evidence>
<comment type="caution">
    <text evidence="6">The sequence shown here is derived from an EMBL/GenBank/DDBJ whole genome shotgun (WGS) entry which is preliminary data.</text>
</comment>
<dbReference type="InterPro" id="IPR036390">
    <property type="entry name" value="WH_DNA-bd_sf"/>
</dbReference>
<evidence type="ECO:0000256" key="3">
    <source>
        <dbReference type="ARBA" id="ARBA00023125"/>
    </source>
</evidence>
<keyword evidence="4" id="KW-0804">Transcription</keyword>
<dbReference type="Proteomes" id="UP000283087">
    <property type="component" value="Unassembled WGS sequence"/>
</dbReference>
<dbReference type="InterPro" id="IPR036388">
    <property type="entry name" value="WH-like_DNA-bd_sf"/>
</dbReference>
<comment type="similarity">
    <text evidence="1">Belongs to the LysR transcriptional regulatory family.</text>
</comment>
<dbReference type="PANTHER" id="PTHR30126">
    <property type="entry name" value="HTH-TYPE TRANSCRIPTIONAL REGULATOR"/>
    <property type="match status" value="1"/>
</dbReference>
<dbReference type="SUPFAM" id="SSF53850">
    <property type="entry name" value="Periplasmic binding protein-like II"/>
    <property type="match status" value="1"/>
</dbReference>
<name>A0A430KMG0_9GAMM</name>
<accession>A0A430KMG0</accession>
<evidence type="ECO:0000313" key="6">
    <source>
        <dbReference type="EMBL" id="RTE64543.1"/>
    </source>
</evidence>
<dbReference type="CDD" id="cd05466">
    <property type="entry name" value="PBP2_LTTR_substrate"/>
    <property type="match status" value="1"/>
</dbReference>
<dbReference type="GO" id="GO:0003700">
    <property type="term" value="F:DNA-binding transcription factor activity"/>
    <property type="evidence" value="ECO:0007669"/>
    <property type="project" value="InterPro"/>
</dbReference>
<dbReference type="PANTHER" id="PTHR30126:SF98">
    <property type="entry name" value="HTH-TYPE TRANSCRIPTIONAL ACTIVATOR BAUR"/>
    <property type="match status" value="1"/>
</dbReference>
<keyword evidence="2" id="KW-0805">Transcription regulation</keyword>
<dbReference type="Gene3D" id="1.10.10.10">
    <property type="entry name" value="Winged helix-like DNA-binding domain superfamily/Winged helix DNA-binding domain"/>
    <property type="match status" value="1"/>
</dbReference>
<dbReference type="Pfam" id="PF00126">
    <property type="entry name" value="HTH_1"/>
    <property type="match status" value="1"/>
</dbReference>
<dbReference type="AlphaFoldDB" id="A0A430KMG0"/>